<evidence type="ECO:0000256" key="7">
    <source>
        <dbReference type="ARBA" id="ARBA00023125"/>
    </source>
</evidence>
<dbReference type="GO" id="GO:0000166">
    <property type="term" value="F:nucleotide binding"/>
    <property type="evidence" value="ECO:0007669"/>
    <property type="project" value="InterPro"/>
</dbReference>
<dbReference type="InterPro" id="IPR050240">
    <property type="entry name" value="DNA_pol_type-B"/>
</dbReference>
<accession>A0A8H4KZB6</accession>
<dbReference type="Gene3D" id="1.10.287.690">
    <property type="entry name" value="Helix hairpin bin"/>
    <property type="match status" value="1"/>
</dbReference>
<name>A0A8H4KZB6_9HYPO</name>
<evidence type="ECO:0000256" key="4">
    <source>
        <dbReference type="ARBA" id="ARBA00022679"/>
    </source>
</evidence>
<dbReference type="InterPro" id="IPR042087">
    <property type="entry name" value="DNA_pol_B_thumb"/>
</dbReference>
<dbReference type="GO" id="GO:0003887">
    <property type="term" value="F:DNA-directed DNA polymerase activity"/>
    <property type="evidence" value="ECO:0007669"/>
    <property type="project" value="UniProtKB-KW"/>
</dbReference>
<dbReference type="Proteomes" id="UP000554235">
    <property type="component" value="Unassembled WGS sequence"/>
</dbReference>
<dbReference type="EC" id="2.7.7.7" evidence="3"/>
<evidence type="ECO:0000256" key="5">
    <source>
        <dbReference type="ARBA" id="ARBA00022695"/>
    </source>
</evidence>
<dbReference type="GO" id="GO:0005739">
    <property type="term" value="C:mitochondrion"/>
    <property type="evidence" value="ECO:0007669"/>
    <property type="project" value="UniProtKB-SubCell"/>
</dbReference>
<dbReference type="SUPFAM" id="SSF56672">
    <property type="entry name" value="DNA/RNA polymerases"/>
    <property type="match status" value="1"/>
</dbReference>
<dbReference type="Pfam" id="PF00136">
    <property type="entry name" value="DNA_pol_B"/>
    <property type="match status" value="1"/>
</dbReference>
<keyword evidence="5" id="KW-0548">Nucleotidyltransferase</keyword>
<comment type="similarity">
    <text evidence="2">Belongs to the DNA polymerase type-B family.</text>
</comment>
<keyword evidence="8" id="KW-0496">Mitochondrion</keyword>
<feature type="domain" description="DNA-directed DNA polymerase family B multifunctional" evidence="10">
    <location>
        <begin position="405"/>
        <end position="751"/>
    </location>
</feature>
<keyword evidence="4" id="KW-0808">Transferase</keyword>
<dbReference type="OrthoDB" id="4779267at2759"/>
<organism evidence="11 12">
    <name type="scientific">Fusarium albosuccineum</name>
    <dbReference type="NCBI Taxonomy" id="1237068"/>
    <lineage>
        <taxon>Eukaryota</taxon>
        <taxon>Fungi</taxon>
        <taxon>Dikarya</taxon>
        <taxon>Ascomycota</taxon>
        <taxon>Pezizomycotina</taxon>
        <taxon>Sordariomycetes</taxon>
        <taxon>Hypocreomycetidae</taxon>
        <taxon>Hypocreales</taxon>
        <taxon>Nectriaceae</taxon>
        <taxon>Fusarium</taxon>
        <taxon>Fusarium decemcellulare species complex</taxon>
    </lineage>
</organism>
<evidence type="ECO:0000259" key="10">
    <source>
        <dbReference type="Pfam" id="PF00136"/>
    </source>
</evidence>
<evidence type="ECO:0000256" key="1">
    <source>
        <dbReference type="ARBA" id="ARBA00004173"/>
    </source>
</evidence>
<dbReference type="Gene3D" id="3.30.420.10">
    <property type="entry name" value="Ribonuclease H-like superfamily/Ribonuclease H"/>
    <property type="match status" value="1"/>
</dbReference>
<dbReference type="GO" id="GO:0006261">
    <property type="term" value="P:DNA-templated DNA replication"/>
    <property type="evidence" value="ECO:0007669"/>
    <property type="project" value="TreeGrafter"/>
</dbReference>
<evidence type="ECO:0000313" key="12">
    <source>
        <dbReference type="Proteomes" id="UP000554235"/>
    </source>
</evidence>
<evidence type="ECO:0000256" key="6">
    <source>
        <dbReference type="ARBA" id="ARBA00022932"/>
    </source>
</evidence>
<sequence>MARNEVEAAFSDYNLIMDAYPMSDLNIHVVRTKVAIDVVDTIMDMGWVVISTWIEDETTSKHWDNTVTDVSFRMAKGIDRVVLTTDVPLAIAWDTVVNIDSDDPGSSPEIITNLRQMTQKLRAVAISGYSPLAPKGLGISSISTMPKMSIVGLDIEVTTEVRNGGMCLPHDPIISTVVSNGGWYDKEFDDKCFCLYAFGKCGKIKWPEGRSAHVTKVSGNEEIVRETYKIINTLSPDFVNIHNGFNFDLRCMAASSYADPLIGPTFSERRLGNVGVGVSWKLDNGTMIVDSMYTASTEPTSNWPSLALAKMSEKFDLPPKMDSGSLSITVSDETDVTKIVEYNARDADLHAWLAKNMSMCERICMLAGVSRGTLSDAIANNTAVLMFCLQQSEALKRGLMLDLSRNTSITDNTKYEGGFVVTPRPGCYEGVAMLDGNSLYGSIMKHLQIYIDRCASAPTIKLLAQKTAVALPEGVEEVETKGVVWNKEVVVMKTKRAFISVVQGDETILGDMITMLMELRTYARATASKFEVGSKEWMMWTIMAQCYKLLLVSVYGATGGRHSILSSRVCAEAITCAARYYVKNMISVCEINDNKVVYGDTDSVFPHVGGSTEIECKTAGERLKMLIDESLLGTPFENVKADLKGNYKYMLITSRKKYSTVDWKGLVETKGMTPVKRDTLPLAKYVTNKVLAMINTSDAFETKKRNVTMFLGKTMAAVAKRDVPPTLLMLETKINCQPHYKYKKSDGGFVSVLVDSGSEVTDVSRRWVVERITGSISNILDAAGLGTVSSLLFSYKMMEKRKKRPITARTESTQD</sequence>
<gene>
    <name evidence="11" type="ORF">FALBO_13036</name>
</gene>
<keyword evidence="6" id="KW-0239">DNA-directed DNA polymerase</keyword>
<dbReference type="PANTHER" id="PTHR10322">
    <property type="entry name" value="DNA POLYMERASE CATALYTIC SUBUNIT"/>
    <property type="match status" value="1"/>
</dbReference>
<dbReference type="InterPro" id="IPR006172">
    <property type="entry name" value="DNA-dir_DNA_pol_B"/>
</dbReference>
<dbReference type="InterPro" id="IPR006134">
    <property type="entry name" value="DNA-dir_DNA_pol_B_multi_dom"/>
</dbReference>
<comment type="catalytic activity">
    <reaction evidence="9">
        <text>DNA(n) + a 2'-deoxyribonucleoside 5'-triphosphate = DNA(n+1) + diphosphate</text>
        <dbReference type="Rhea" id="RHEA:22508"/>
        <dbReference type="Rhea" id="RHEA-COMP:17339"/>
        <dbReference type="Rhea" id="RHEA-COMP:17340"/>
        <dbReference type="ChEBI" id="CHEBI:33019"/>
        <dbReference type="ChEBI" id="CHEBI:61560"/>
        <dbReference type="ChEBI" id="CHEBI:173112"/>
        <dbReference type="EC" id="2.7.7.7"/>
    </reaction>
</comment>
<dbReference type="InterPro" id="IPR012337">
    <property type="entry name" value="RNaseH-like_sf"/>
</dbReference>
<evidence type="ECO:0000256" key="3">
    <source>
        <dbReference type="ARBA" id="ARBA00012417"/>
    </source>
</evidence>
<dbReference type="InterPro" id="IPR023211">
    <property type="entry name" value="DNA_pol_palm_dom_sf"/>
</dbReference>
<proteinExistence type="inferred from homology"/>
<dbReference type="InterPro" id="IPR036397">
    <property type="entry name" value="RNaseH_sf"/>
</dbReference>
<evidence type="ECO:0000313" key="11">
    <source>
        <dbReference type="EMBL" id="KAF4460195.1"/>
    </source>
</evidence>
<dbReference type="PRINTS" id="PR00106">
    <property type="entry name" value="DNAPOLB"/>
</dbReference>
<evidence type="ECO:0000256" key="9">
    <source>
        <dbReference type="ARBA" id="ARBA00049244"/>
    </source>
</evidence>
<dbReference type="SUPFAM" id="SSF53098">
    <property type="entry name" value="Ribonuclease H-like"/>
    <property type="match status" value="1"/>
</dbReference>
<evidence type="ECO:0000256" key="8">
    <source>
        <dbReference type="ARBA" id="ARBA00023128"/>
    </source>
</evidence>
<protein>
    <recommendedName>
        <fullName evidence="3">DNA-directed DNA polymerase</fullName>
        <ecNumber evidence="3">2.7.7.7</ecNumber>
    </recommendedName>
</protein>
<keyword evidence="12" id="KW-1185">Reference proteome</keyword>
<dbReference type="SMART" id="SM00486">
    <property type="entry name" value="POLBc"/>
    <property type="match status" value="1"/>
</dbReference>
<comment type="caution">
    <text evidence="11">The sequence shown here is derived from an EMBL/GenBank/DDBJ whole genome shotgun (WGS) entry which is preliminary data.</text>
</comment>
<dbReference type="AlphaFoldDB" id="A0A8H4KZB6"/>
<dbReference type="PANTHER" id="PTHR10322:SF23">
    <property type="entry name" value="DNA POLYMERASE DELTA CATALYTIC SUBUNIT"/>
    <property type="match status" value="1"/>
</dbReference>
<comment type="subcellular location">
    <subcellularLocation>
        <location evidence="1">Mitochondrion</location>
    </subcellularLocation>
</comment>
<reference evidence="11 12" key="1">
    <citation type="submission" date="2020-01" db="EMBL/GenBank/DDBJ databases">
        <title>Identification and distribution of gene clusters putatively required for synthesis of sphingolipid metabolism inhibitors in phylogenetically diverse species of the filamentous fungus Fusarium.</title>
        <authorList>
            <person name="Kim H.-S."/>
            <person name="Busman M."/>
            <person name="Brown D.W."/>
            <person name="Divon H."/>
            <person name="Uhlig S."/>
            <person name="Proctor R.H."/>
        </authorList>
    </citation>
    <scope>NUCLEOTIDE SEQUENCE [LARGE SCALE GENOMIC DNA]</scope>
    <source>
        <strain evidence="11 12">NRRL 20459</strain>
    </source>
</reference>
<evidence type="ECO:0000256" key="2">
    <source>
        <dbReference type="ARBA" id="ARBA00005755"/>
    </source>
</evidence>
<keyword evidence="7" id="KW-0238">DNA-binding</keyword>
<dbReference type="InterPro" id="IPR043502">
    <property type="entry name" value="DNA/RNA_pol_sf"/>
</dbReference>
<dbReference type="Gene3D" id="3.90.1600.10">
    <property type="entry name" value="Palm domain of DNA polymerase"/>
    <property type="match status" value="1"/>
</dbReference>
<dbReference type="EMBL" id="JAADYS010001996">
    <property type="protein sequence ID" value="KAF4460195.1"/>
    <property type="molecule type" value="Genomic_DNA"/>
</dbReference>
<dbReference type="GO" id="GO:0003677">
    <property type="term" value="F:DNA binding"/>
    <property type="evidence" value="ECO:0007669"/>
    <property type="project" value="UniProtKB-KW"/>
</dbReference>
<dbReference type="Gene3D" id="1.10.132.60">
    <property type="entry name" value="DNA polymerase family B, C-terminal domain"/>
    <property type="match status" value="1"/>
</dbReference>